<dbReference type="EMBL" id="JBHTIS010002312">
    <property type="protein sequence ID" value="MFD1049649.1"/>
    <property type="molecule type" value="Genomic_DNA"/>
</dbReference>
<accession>A0ABW3MJ65</accession>
<dbReference type="InterPro" id="IPR006176">
    <property type="entry name" value="3-OHacyl-CoA_DH_NAD-bd"/>
</dbReference>
<organism evidence="2 3">
    <name type="scientific">Kibdelosporangium lantanae</name>
    <dbReference type="NCBI Taxonomy" id="1497396"/>
    <lineage>
        <taxon>Bacteria</taxon>
        <taxon>Bacillati</taxon>
        <taxon>Actinomycetota</taxon>
        <taxon>Actinomycetes</taxon>
        <taxon>Pseudonocardiales</taxon>
        <taxon>Pseudonocardiaceae</taxon>
        <taxon>Kibdelosporangium</taxon>
    </lineage>
</organism>
<evidence type="ECO:0000313" key="2">
    <source>
        <dbReference type="EMBL" id="MFD1049649.1"/>
    </source>
</evidence>
<evidence type="ECO:0000313" key="3">
    <source>
        <dbReference type="Proteomes" id="UP001597045"/>
    </source>
</evidence>
<gene>
    <name evidence="2" type="ORF">ACFQ1S_31045</name>
</gene>
<protein>
    <submittedName>
        <fullName evidence="2">3-hydroxyacyl-CoA dehydrogenase NAD-binding domain-containing protein</fullName>
    </submittedName>
</protein>
<keyword evidence="3" id="KW-1185">Reference proteome</keyword>
<dbReference type="SUPFAM" id="SSF51735">
    <property type="entry name" value="NAD(P)-binding Rossmann-fold domains"/>
    <property type="match status" value="1"/>
</dbReference>
<evidence type="ECO:0000259" key="1">
    <source>
        <dbReference type="Pfam" id="PF02737"/>
    </source>
</evidence>
<feature type="non-terminal residue" evidence="2">
    <location>
        <position position="58"/>
    </location>
</feature>
<name>A0ABW3MJ65_9PSEU</name>
<dbReference type="Gene3D" id="3.40.50.720">
    <property type="entry name" value="NAD(P)-binding Rossmann-like Domain"/>
    <property type="match status" value="1"/>
</dbReference>
<sequence>MPAPSSVRTVAVVGTGVIGGGWAAHFLRMGYDVVAYDPYPSRVAELVANAWPALSQLG</sequence>
<dbReference type="Proteomes" id="UP001597045">
    <property type="component" value="Unassembled WGS sequence"/>
</dbReference>
<dbReference type="Pfam" id="PF02737">
    <property type="entry name" value="3HCDH_N"/>
    <property type="match status" value="1"/>
</dbReference>
<proteinExistence type="predicted"/>
<reference evidence="3" key="1">
    <citation type="journal article" date="2019" name="Int. J. Syst. Evol. Microbiol.">
        <title>The Global Catalogue of Microorganisms (GCM) 10K type strain sequencing project: providing services to taxonomists for standard genome sequencing and annotation.</title>
        <authorList>
            <consortium name="The Broad Institute Genomics Platform"/>
            <consortium name="The Broad Institute Genome Sequencing Center for Infectious Disease"/>
            <person name="Wu L."/>
            <person name="Ma J."/>
        </authorList>
    </citation>
    <scope>NUCLEOTIDE SEQUENCE [LARGE SCALE GENOMIC DNA]</scope>
    <source>
        <strain evidence="3">JCM 31486</strain>
    </source>
</reference>
<comment type="caution">
    <text evidence="2">The sequence shown here is derived from an EMBL/GenBank/DDBJ whole genome shotgun (WGS) entry which is preliminary data.</text>
</comment>
<feature type="domain" description="3-hydroxyacyl-CoA dehydrogenase NAD binding" evidence="1">
    <location>
        <begin position="9"/>
        <end position="50"/>
    </location>
</feature>
<dbReference type="InterPro" id="IPR036291">
    <property type="entry name" value="NAD(P)-bd_dom_sf"/>
</dbReference>